<dbReference type="EC" id="3.1.11.6" evidence="5"/>
<dbReference type="CDD" id="cd04489">
    <property type="entry name" value="ExoVII_LU_OBF"/>
    <property type="match status" value="1"/>
</dbReference>
<accession>A0A4R3YZ06</accession>
<dbReference type="HAMAP" id="MF_00378">
    <property type="entry name" value="Exonuc_7_L"/>
    <property type="match status" value="1"/>
</dbReference>
<evidence type="ECO:0000259" key="8">
    <source>
        <dbReference type="Pfam" id="PF13742"/>
    </source>
</evidence>
<protein>
    <recommendedName>
        <fullName evidence="5">Exodeoxyribonuclease 7 large subunit</fullName>
        <ecNumber evidence="5">3.1.11.6</ecNumber>
    </recommendedName>
    <alternativeName>
        <fullName evidence="5">Exodeoxyribonuclease VII large subunit</fullName>
        <shortName evidence="5">Exonuclease VII large subunit</shortName>
    </alternativeName>
</protein>
<dbReference type="GO" id="GO:0008855">
    <property type="term" value="F:exodeoxyribonuclease VII activity"/>
    <property type="evidence" value="ECO:0007669"/>
    <property type="project" value="UniProtKB-UniRule"/>
</dbReference>
<evidence type="ECO:0000256" key="5">
    <source>
        <dbReference type="HAMAP-Rule" id="MF_00378"/>
    </source>
</evidence>
<comment type="similarity">
    <text evidence="5 6">Belongs to the XseA family.</text>
</comment>
<keyword evidence="3 5" id="KW-0378">Hydrolase</keyword>
<dbReference type="InterPro" id="IPR003753">
    <property type="entry name" value="Exonuc_VII_L"/>
</dbReference>
<dbReference type="AlphaFoldDB" id="A0A4R3YZ06"/>
<dbReference type="InterPro" id="IPR025824">
    <property type="entry name" value="OB-fold_nuc-bd_dom"/>
</dbReference>
<evidence type="ECO:0000313" key="9">
    <source>
        <dbReference type="EMBL" id="TCV98495.1"/>
    </source>
</evidence>
<reference evidence="9 10" key="1">
    <citation type="submission" date="2019-03" db="EMBL/GenBank/DDBJ databases">
        <title>Genomic Encyclopedia of Type Strains, Phase IV (KMG-IV): sequencing the most valuable type-strain genomes for metagenomic binning, comparative biology and taxonomic classification.</title>
        <authorList>
            <person name="Goeker M."/>
        </authorList>
    </citation>
    <scope>NUCLEOTIDE SEQUENCE [LARGE SCALE GENOMIC DNA]</scope>
    <source>
        <strain evidence="9 10">DSM 29487</strain>
    </source>
</reference>
<comment type="subunit">
    <text evidence="5">Heterooligomer composed of large and small subunits.</text>
</comment>
<dbReference type="NCBIfam" id="TIGR00237">
    <property type="entry name" value="xseA"/>
    <property type="match status" value="1"/>
</dbReference>
<dbReference type="Proteomes" id="UP000295515">
    <property type="component" value="Unassembled WGS sequence"/>
</dbReference>
<keyword evidence="2 5" id="KW-0540">Nuclease</keyword>
<evidence type="ECO:0000256" key="1">
    <source>
        <dbReference type="ARBA" id="ARBA00022490"/>
    </source>
</evidence>
<keyword evidence="10" id="KW-1185">Reference proteome</keyword>
<dbReference type="PANTHER" id="PTHR30008">
    <property type="entry name" value="EXODEOXYRIBONUCLEASE 7 LARGE SUBUNIT"/>
    <property type="match status" value="1"/>
</dbReference>
<dbReference type="Pfam" id="PF13742">
    <property type="entry name" value="tRNA_anti_2"/>
    <property type="match status" value="1"/>
</dbReference>
<dbReference type="InterPro" id="IPR020579">
    <property type="entry name" value="Exonuc_VII_lsu_C"/>
</dbReference>
<sequence length="416" mass="47584">MERQYISVLALNKYIKAKMGQDAALANVYIKGEISNYRPHPSGHLYFTLKDEHSRISAIMFASQAKKLKFDIENGQQVLIRASVSVYEASGQYQLYVQSIEPDGIGQLYIQFVALKDKLAKEGLFDECHKKDIPSFPRSIAVLSAKQGAAVQDVVRTIHLRFPFTKVIVFPIPVQGKEAYIKIIETLKKVDTLHFDTIILARGGGSIEDLWNFNEEALVRCVFECTTPIITGIGHETDFTICDFVSDYRGATPTAAAVKATPDQLEMKSHCAALQQQLIYKMKHYLALQEQTLQRLKKSYYLSNPEVLYSHEILRLTNLQDQLSYQFKMFDMSMYQQLKSYQDELIQKMNFHLQNKNYHLKKIIAQLDALSPLKVMHRGYSLVKKNNQVIQSIHDLHQGEIVDIQMVDGIKKAEIK</sequence>
<comment type="subcellular location">
    <subcellularLocation>
        <location evidence="5 6">Cytoplasm</location>
    </subcellularLocation>
</comment>
<evidence type="ECO:0000313" key="10">
    <source>
        <dbReference type="Proteomes" id="UP000295515"/>
    </source>
</evidence>
<dbReference type="GeneID" id="98915730"/>
<comment type="catalytic activity">
    <reaction evidence="5 6">
        <text>Exonucleolytic cleavage in either 5'- to 3'- or 3'- to 5'-direction to yield nucleoside 5'-phosphates.</text>
        <dbReference type="EC" id="3.1.11.6"/>
    </reaction>
</comment>
<dbReference type="GO" id="GO:0009318">
    <property type="term" value="C:exodeoxyribonuclease VII complex"/>
    <property type="evidence" value="ECO:0007669"/>
    <property type="project" value="UniProtKB-UniRule"/>
</dbReference>
<evidence type="ECO:0000256" key="4">
    <source>
        <dbReference type="ARBA" id="ARBA00022839"/>
    </source>
</evidence>
<dbReference type="GO" id="GO:0006308">
    <property type="term" value="P:DNA catabolic process"/>
    <property type="evidence" value="ECO:0007669"/>
    <property type="project" value="UniProtKB-UniRule"/>
</dbReference>
<feature type="domain" description="OB-fold nucleic acid binding" evidence="8">
    <location>
        <begin position="7"/>
        <end position="101"/>
    </location>
</feature>
<evidence type="ECO:0000256" key="6">
    <source>
        <dbReference type="RuleBase" id="RU004355"/>
    </source>
</evidence>
<gene>
    <name evidence="5" type="primary">xseA</name>
    <name evidence="9" type="ORF">EDD60_11389</name>
</gene>
<evidence type="ECO:0000256" key="2">
    <source>
        <dbReference type="ARBA" id="ARBA00022722"/>
    </source>
</evidence>
<comment type="function">
    <text evidence="5">Bidirectionally degrades single-stranded DNA into large acid-insoluble oligonucleotides, which are then degraded further into small acid-soluble oligonucleotides.</text>
</comment>
<dbReference type="GO" id="GO:0003676">
    <property type="term" value="F:nucleic acid binding"/>
    <property type="evidence" value="ECO:0007669"/>
    <property type="project" value="InterPro"/>
</dbReference>
<organism evidence="9 10">
    <name type="scientific">Longibaculum muris</name>
    <dbReference type="NCBI Taxonomy" id="1796628"/>
    <lineage>
        <taxon>Bacteria</taxon>
        <taxon>Bacillati</taxon>
        <taxon>Bacillota</taxon>
        <taxon>Erysipelotrichia</taxon>
        <taxon>Erysipelotrichales</taxon>
        <taxon>Coprobacillaceae</taxon>
        <taxon>Longibaculum</taxon>
    </lineage>
</organism>
<evidence type="ECO:0000259" key="7">
    <source>
        <dbReference type="Pfam" id="PF02601"/>
    </source>
</evidence>
<dbReference type="GO" id="GO:0005737">
    <property type="term" value="C:cytoplasm"/>
    <property type="evidence" value="ECO:0007669"/>
    <property type="project" value="UniProtKB-SubCell"/>
</dbReference>
<keyword evidence="1 5" id="KW-0963">Cytoplasm</keyword>
<evidence type="ECO:0000256" key="3">
    <source>
        <dbReference type="ARBA" id="ARBA00022801"/>
    </source>
</evidence>
<proteinExistence type="inferred from homology"/>
<dbReference type="PANTHER" id="PTHR30008:SF0">
    <property type="entry name" value="EXODEOXYRIBONUCLEASE 7 LARGE SUBUNIT"/>
    <property type="match status" value="1"/>
</dbReference>
<feature type="domain" description="Exonuclease VII large subunit C-terminal" evidence="7">
    <location>
        <begin position="124"/>
        <end position="412"/>
    </location>
</feature>
<dbReference type="RefSeq" id="WP_066443252.1">
    <property type="nucleotide sequence ID" value="NZ_JANKBF010000013.1"/>
</dbReference>
<comment type="caution">
    <text evidence="9">The sequence shown here is derived from an EMBL/GenBank/DDBJ whole genome shotgun (WGS) entry which is preliminary data.</text>
</comment>
<name>A0A4R3YZ06_9FIRM</name>
<keyword evidence="4 5" id="KW-0269">Exonuclease</keyword>
<dbReference type="EMBL" id="SMCQ01000013">
    <property type="protein sequence ID" value="TCV98495.1"/>
    <property type="molecule type" value="Genomic_DNA"/>
</dbReference>
<dbReference type="Pfam" id="PF02601">
    <property type="entry name" value="Exonuc_VII_L"/>
    <property type="match status" value="1"/>
</dbReference>